<keyword evidence="1" id="KW-0472">Membrane</keyword>
<dbReference type="Proteomes" id="UP001231370">
    <property type="component" value="Unassembled WGS sequence"/>
</dbReference>
<dbReference type="EMBL" id="JAQPOK010000012">
    <property type="protein sequence ID" value="MDJ1177601.1"/>
    <property type="molecule type" value="Genomic_DNA"/>
</dbReference>
<keyword evidence="1" id="KW-1133">Transmembrane helix</keyword>
<reference evidence="2 3" key="1">
    <citation type="submission" date="2023-01" db="EMBL/GenBank/DDBJ databases">
        <title>Novel diversity within Roseofilum (Cyanobacteria; Desertifilaceae) from marine benthic mats with descriptions of four novel species.</title>
        <authorList>
            <person name="Wang Y."/>
            <person name="Berthold D.E."/>
            <person name="Hu J."/>
            <person name="Lefler F.W."/>
            <person name="Laughinghouse H.D. IV."/>
        </authorList>
    </citation>
    <scope>NUCLEOTIDE SEQUENCE [LARGE SCALE GENOMIC DNA]</scope>
    <source>
        <strain evidence="2 3">BLCC-M91</strain>
    </source>
</reference>
<dbReference type="PANTHER" id="PTHR35734">
    <property type="entry name" value="OS01G0805200 PROTEIN"/>
    <property type="match status" value="1"/>
</dbReference>
<protein>
    <submittedName>
        <fullName evidence="2">DUF3007 family protein</fullName>
    </submittedName>
</protein>
<keyword evidence="1" id="KW-0812">Transmembrane</keyword>
<keyword evidence="3" id="KW-1185">Reference proteome</keyword>
<evidence type="ECO:0000313" key="3">
    <source>
        <dbReference type="Proteomes" id="UP001231370"/>
    </source>
</evidence>
<feature type="transmembrane region" description="Helical" evidence="1">
    <location>
        <begin position="7"/>
        <end position="28"/>
    </location>
</feature>
<dbReference type="RefSeq" id="WP_283760931.1">
    <property type="nucleotide sequence ID" value="NZ_JAQPOK010000012.1"/>
</dbReference>
<name>A0ABT7BEJ7_9CYAN</name>
<evidence type="ECO:0000313" key="2">
    <source>
        <dbReference type="EMBL" id="MDJ1177601.1"/>
    </source>
</evidence>
<evidence type="ECO:0000256" key="1">
    <source>
        <dbReference type="SAM" id="Phobius"/>
    </source>
</evidence>
<feature type="transmembrane region" description="Helical" evidence="1">
    <location>
        <begin position="40"/>
        <end position="59"/>
    </location>
</feature>
<sequence>MRRIDVIVMSVALFATGGLVYGLFQLLGLDSLEAGRWSQLILIGGVLVWVSTYLFRVGTQNMTYNQQRRDYEEAMLQKRWESLTPEERAKLEAEVASESDPSISPDN</sequence>
<dbReference type="PANTHER" id="PTHR35734:SF1">
    <property type="entry name" value="OS01G0805200 PROTEIN"/>
    <property type="match status" value="1"/>
</dbReference>
<organism evidence="2 3">
    <name type="scientific">Roseofilum halophilum BLCC-M91</name>
    <dbReference type="NCBI Taxonomy" id="3022259"/>
    <lineage>
        <taxon>Bacteria</taxon>
        <taxon>Bacillati</taxon>
        <taxon>Cyanobacteriota</taxon>
        <taxon>Cyanophyceae</taxon>
        <taxon>Desertifilales</taxon>
        <taxon>Desertifilaceae</taxon>
        <taxon>Roseofilum</taxon>
        <taxon>Roseofilum halophilum</taxon>
    </lineage>
</organism>
<dbReference type="Pfam" id="PF11460">
    <property type="entry name" value="DUF3007"/>
    <property type="match status" value="1"/>
</dbReference>
<proteinExistence type="predicted"/>
<comment type="caution">
    <text evidence="2">The sequence shown here is derived from an EMBL/GenBank/DDBJ whole genome shotgun (WGS) entry which is preliminary data.</text>
</comment>
<dbReference type="InterPro" id="IPR021562">
    <property type="entry name" value="DUF3007"/>
</dbReference>
<accession>A0ABT7BEJ7</accession>
<gene>
    <name evidence="2" type="ORF">PJF56_01870</name>
</gene>